<protein>
    <recommendedName>
        <fullName evidence="8">Major facilitator superfamily (MFS) profile domain-containing protein</fullName>
    </recommendedName>
</protein>
<sequence>MAKKEDIAPSSEHFEVAPEHEAYHDVDAIKADRDRHQVADDEARNYVNPDLVITEEESRRMRRKIHRRVLPLMCLAYITQAMDKGTLGPASIMGWIQDVNAAGNDYALTSTLLWCGIIVGEPIANQLVRRFPLGKLLGSAMIVWSGLLMGLTFSLSIPPVFAIRFLLGFFESLFGPVLLSITVQWYLKDEQPFVSSVCEAKYARSFSVSSFLQYAFYHLSGKRGGLHGWQWMTMTVSLFSFCSAVITFCFLPDSPTRARWLTEEEKSRYVERVRSNNQGIKHKEFKTAQIWEAIRDPYTYLLFLLAFCNTLVVGGINTFNAILINQAFGFSVLDSQLLSIPLGAMVVVTYFLQAYLVTKTKQTLLVMIGTVIPNIIGTILLITIAPTNKTRGVLIFAFYLMQFFQSCNPSIFLMLSRNSAGQTKKSFTYATTYIAWAGGNAIASQIFQNKWAKRYLPSLYIHLGLYGAFITVCIVTRILLVRRNHKKIAAQTAEDGTEVNRNARAFEDLTDIENPDFRYSI</sequence>
<feature type="domain" description="Major facilitator superfamily (MFS) profile" evidence="8">
    <location>
        <begin position="69"/>
        <end position="485"/>
    </location>
</feature>
<dbReference type="InterPro" id="IPR020846">
    <property type="entry name" value="MFS_dom"/>
</dbReference>
<dbReference type="Gene3D" id="1.20.1250.20">
    <property type="entry name" value="MFS general substrate transporter like domains"/>
    <property type="match status" value="2"/>
</dbReference>
<feature type="transmembrane region" description="Helical" evidence="7">
    <location>
        <begin position="161"/>
        <end position="181"/>
    </location>
</feature>
<evidence type="ECO:0000256" key="4">
    <source>
        <dbReference type="ARBA" id="ARBA00022989"/>
    </source>
</evidence>
<accession>A0A1A6AFM4</accession>
<feature type="transmembrane region" description="Helical" evidence="7">
    <location>
        <begin position="393"/>
        <end position="415"/>
    </location>
</feature>
<evidence type="ECO:0000313" key="9">
    <source>
        <dbReference type="EMBL" id="OBR88877.1"/>
    </source>
</evidence>
<dbReference type="VEuPathDB" id="FungiDB:I303_00694"/>
<feature type="transmembrane region" description="Helical" evidence="7">
    <location>
        <begin position="427"/>
        <end position="447"/>
    </location>
</feature>
<gene>
    <name evidence="9" type="ORF">I303_00694</name>
</gene>
<dbReference type="InterPro" id="IPR011701">
    <property type="entry name" value="MFS"/>
</dbReference>
<dbReference type="PANTHER" id="PTHR43791:SF63">
    <property type="entry name" value="HIGH AFFINITY CYSTEINE TRANSPORTER"/>
    <property type="match status" value="1"/>
</dbReference>
<feature type="transmembrane region" description="Helical" evidence="7">
    <location>
        <begin position="364"/>
        <end position="387"/>
    </location>
</feature>
<feature type="transmembrane region" description="Helical" evidence="7">
    <location>
        <begin position="231"/>
        <end position="251"/>
    </location>
</feature>
<evidence type="ECO:0000256" key="7">
    <source>
        <dbReference type="SAM" id="Phobius"/>
    </source>
</evidence>
<evidence type="ECO:0000256" key="5">
    <source>
        <dbReference type="ARBA" id="ARBA00023136"/>
    </source>
</evidence>
<evidence type="ECO:0000256" key="2">
    <source>
        <dbReference type="ARBA" id="ARBA00022448"/>
    </source>
</evidence>
<keyword evidence="5 7" id="KW-0472">Membrane</keyword>
<dbReference type="PANTHER" id="PTHR43791">
    <property type="entry name" value="PERMEASE-RELATED"/>
    <property type="match status" value="1"/>
</dbReference>
<evidence type="ECO:0000256" key="1">
    <source>
        <dbReference type="ARBA" id="ARBA00004141"/>
    </source>
</evidence>
<name>A0A1A6AFM4_9TREE</name>
<dbReference type="OrthoDB" id="6730379at2759"/>
<keyword evidence="2" id="KW-0813">Transport</keyword>
<feature type="transmembrane region" description="Helical" evidence="7">
    <location>
        <begin position="459"/>
        <end position="480"/>
    </location>
</feature>
<evidence type="ECO:0000256" key="6">
    <source>
        <dbReference type="SAM" id="MobiDB-lite"/>
    </source>
</evidence>
<dbReference type="PROSITE" id="PS50850">
    <property type="entry name" value="MFS"/>
    <property type="match status" value="1"/>
</dbReference>
<feature type="region of interest" description="Disordered" evidence="6">
    <location>
        <begin position="1"/>
        <end position="20"/>
    </location>
</feature>
<dbReference type="InterPro" id="IPR036259">
    <property type="entry name" value="MFS_trans_sf"/>
</dbReference>
<feature type="transmembrane region" description="Helical" evidence="7">
    <location>
        <begin position="300"/>
        <end position="324"/>
    </location>
</feature>
<dbReference type="GO" id="GO:0016020">
    <property type="term" value="C:membrane"/>
    <property type="evidence" value="ECO:0007669"/>
    <property type="project" value="UniProtKB-SubCell"/>
</dbReference>
<dbReference type="SUPFAM" id="SSF103473">
    <property type="entry name" value="MFS general substrate transporter"/>
    <property type="match status" value="1"/>
</dbReference>
<evidence type="ECO:0000256" key="3">
    <source>
        <dbReference type="ARBA" id="ARBA00022692"/>
    </source>
</evidence>
<dbReference type="AlphaFoldDB" id="A0A1A6AFM4"/>
<dbReference type="Pfam" id="PF07690">
    <property type="entry name" value="MFS_1"/>
    <property type="match status" value="1"/>
</dbReference>
<dbReference type="EMBL" id="KI894027">
    <property type="protein sequence ID" value="OBR88877.1"/>
    <property type="molecule type" value="Genomic_DNA"/>
</dbReference>
<feature type="transmembrane region" description="Helical" evidence="7">
    <location>
        <begin position="336"/>
        <end position="357"/>
    </location>
</feature>
<evidence type="ECO:0000259" key="8">
    <source>
        <dbReference type="PROSITE" id="PS50850"/>
    </source>
</evidence>
<dbReference type="GO" id="GO:0033229">
    <property type="term" value="F:cysteine transmembrane transporter activity"/>
    <property type="evidence" value="ECO:0007669"/>
    <property type="project" value="TreeGrafter"/>
</dbReference>
<organism evidence="9">
    <name type="scientific">Kwoniella dejecticola CBS 10117</name>
    <dbReference type="NCBI Taxonomy" id="1296121"/>
    <lineage>
        <taxon>Eukaryota</taxon>
        <taxon>Fungi</taxon>
        <taxon>Dikarya</taxon>
        <taxon>Basidiomycota</taxon>
        <taxon>Agaricomycotina</taxon>
        <taxon>Tremellomycetes</taxon>
        <taxon>Tremellales</taxon>
        <taxon>Cryptococcaceae</taxon>
        <taxon>Kwoniella</taxon>
    </lineage>
</organism>
<reference evidence="9" key="1">
    <citation type="submission" date="2013-07" db="EMBL/GenBank/DDBJ databases">
        <title>The Genome Sequence of Cryptococcus dejecticola CBS10117.</title>
        <authorList>
            <consortium name="The Broad Institute Genome Sequencing Platform"/>
            <person name="Cuomo C."/>
            <person name="Litvintseva A."/>
            <person name="Chen Y."/>
            <person name="Heitman J."/>
            <person name="Sun S."/>
            <person name="Springer D."/>
            <person name="Dromer F."/>
            <person name="Young S.K."/>
            <person name="Zeng Q."/>
            <person name="Gargeya S."/>
            <person name="Fitzgerald M."/>
            <person name="Abouelleil A."/>
            <person name="Alvarado L."/>
            <person name="Berlin A.M."/>
            <person name="Chapman S.B."/>
            <person name="Dewar J."/>
            <person name="Goldberg J."/>
            <person name="Griggs A."/>
            <person name="Gujja S."/>
            <person name="Hansen M."/>
            <person name="Howarth C."/>
            <person name="Imamovic A."/>
            <person name="Larimer J."/>
            <person name="McCowan C."/>
            <person name="Murphy C."/>
            <person name="Pearson M."/>
            <person name="Priest M."/>
            <person name="Roberts A."/>
            <person name="Saif S."/>
            <person name="Shea T."/>
            <person name="Sykes S."/>
            <person name="Wortman J."/>
            <person name="Nusbaum C."/>
            <person name="Birren B."/>
        </authorList>
    </citation>
    <scope>NUCLEOTIDE SEQUENCE [LARGE SCALE GENOMIC DNA]</scope>
    <source>
        <strain evidence="9">CBS 10117</strain>
    </source>
</reference>
<comment type="subcellular location">
    <subcellularLocation>
        <location evidence="1">Membrane</location>
        <topology evidence="1">Multi-pass membrane protein</topology>
    </subcellularLocation>
</comment>
<keyword evidence="3 7" id="KW-0812">Transmembrane</keyword>
<proteinExistence type="predicted"/>
<keyword evidence="4 7" id="KW-1133">Transmembrane helix</keyword>
<feature type="transmembrane region" description="Helical" evidence="7">
    <location>
        <begin position="136"/>
        <end position="155"/>
    </location>
</feature>